<dbReference type="SUPFAM" id="SSF52972">
    <property type="entry name" value="ITPase-like"/>
    <property type="match status" value="1"/>
</dbReference>
<keyword evidence="4" id="KW-0547">Nucleotide-binding</keyword>
<evidence type="ECO:0000256" key="4">
    <source>
        <dbReference type="ARBA" id="ARBA00022741"/>
    </source>
</evidence>
<evidence type="ECO:0000256" key="11">
    <source>
        <dbReference type="ARBA" id="ARBA00048781"/>
    </source>
</evidence>
<dbReference type="NCBIfam" id="TIGR00258">
    <property type="entry name" value="inosine/xanthosine triphosphatase"/>
    <property type="match status" value="1"/>
</dbReference>
<dbReference type="InterPro" id="IPR026533">
    <property type="entry name" value="NTPase/PRRC1"/>
</dbReference>
<organism evidence="13 14">
    <name type="scientific">Candidatus Nomurabacteria bacterium RIFCSPLOWO2_01_FULL_42_17</name>
    <dbReference type="NCBI Taxonomy" id="1801780"/>
    <lineage>
        <taxon>Bacteria</taxon>
        <taxon>Candidatus Nomuraibacteriota</taxon>
    </lineage>
</organism>
<evidence type="ECO:0000256" key="6">
    <source>
        <dbReference type="ARBA" id="ARBA00022842"/>
    </source>
</evidence>
<evidence type="ECO:0000256" key="1">
    <source>
        <dbReference type="ARBA" id="ARBA00001936"/>
    </source>
</evidence>
<dbReference type="EMBL" id="MFVE01000001">
    <property type="protein sequence ID" value="OGI95839.1"/>
    <property type="molecule type" value="Genomic_DNA"/>
</dbReference>
<dbReference type="GO" id="GO:0006772">
    <property type="term" value="P:thiamine metabolic process"/>
    <property type="evidence" value="ECO:0007669"/>
    <property type="project" value="TreeGrafter"/>
</dbReference>
<comment type="caution">
    <text evidence="13">The sequence shown here is derived from an EMBL/GenBank/DDBJ whole genome shotgun (WGS) entry which is preliminary data.</text>
</comment>
<comment type="catalytic activity">
    <reaction evidence="10">
        <text>ITP + H2O = IDP + phosphate + H(+)</text>
        <dbReference type="Rhea" id="RHEA:28330"/>
        <dbReference type="ChEBI" id="CHEBI:15377"/>
        <dbReference type="ChEBI" id="CHEBI:15378"/>
        <dbReference type="ChEBI" id="CHEBI:43474"/>
        <dbReference type="ChEBI" id="CHEBI:58280"/>
        <dbReference type="ChEBI" id="CHEBI:61402"/>
        <dbReference type="EC" id="3.6.1.73"/>
    </reaction>
</comment>
<dbReference type="PANTHER" id="PTHR34699">
    <property type="match status" value="1"/>
</dbReference>
<gene>
    <name evidence="13" type="ORF">A2917_01165</name>
</gene>
<dbReference type="STRING" id="1801780.A2917_01165"/>
<evidence type="ECO:0000256" key="10">
    <source>
        <dbReference type="ARBA" id="ARBA00048174"/>
    </source>
</evidence>
<evidence type="ECO:0000256" key="5">
    <source>
        <dbReference type="ARBA" id="ARBA00022801"/>
    </source>
</evidence>
<comment type="cofactor">
    <cofactor evidence="2">
        <name>Mg(2+)</name>
        <dbReference type="ChEBI" id="CHEBI:18420"/>
    </cofactor>
</comment>
<accession>A0A1F6XNV5</accession>
<name>A0A1F6XNV5_9BACT</name>
<evidence type="ECO:0000259" key="12">
    <source>
        <dbReference type="Pfam" id="PF01931"/>
    </source>
</evidence>
<sequence>MKIGVGSKNKTKVGAVANLLGDYPIFHGAEIISVEVKIDEFGHPKSLEETVAGAIDRAKQACKGHDYGFGIESGLMKVPQTKSGYMEVAVCAIFDGKQIHMGMSQAYEWPKKVIEKILHDKMDGSQAMKATGITHHEKLGEHDGFVGIFTKGRLDRTEYNKAAVVMALMHLENPEHY</sequence>
<keyword evidence="5" id="KW-0378">Hydrolase</keyword>
<dbReference type="PANTHER" id="PTHR34699:SF2">
    <property type="entry name" value="NON-CANONICAL PURINE NTP PHOSPHATASE_PRRC1 DOMAIN-CONTAINING PROTEIN"/>
    <property type="match status" value="1"/>
</dbReference>
<evidence type="ECO:0000256" key="3">
    <source>
        <dbReference type="ARBA" id="ARBA00022723"/>
    </source>
</evidence>
<dbReference type="GO" id="GO:0009117">
    <property type="term" value="P:nucleotide metabolic process"/>
    <property type="evidence" value="ECO:0007669"/>
    <property type="project" value="UniProtKB-KW"/>
</dbReference>
<reference evidence="13 14" key="1">
    <citation type="journal article" date="2016" name="Nat. Commun.">
        <title>Thousands of microbial genomes shed light on interconnected biogeochemical processes in an aquifer system.</title>
        <authorList>
            <person name="Anantharaman K."/>
            <person name="Brown C.T."/>
            <person name="Hug L.A."/>
            <person name="Sharon I."/>
            <person name="Castelle C.J."/>
            <person name="Probst A.J."/>
            <person name="Thomas B.C."/>
            <person name="Singh A."/>
            <person name="Wilkins M.J."/>
            <person name="Karaoz U."/>
            <person name="Brodie E.L."/>
            <person name="Williams K.H."/>
            <person name="Hubbard S.S."/>
            <person name="Banfield J.F."/>
        </authorList>
    </citation>
    <scope>NUCLEOTIDE SEQUENCE [LARGE SCALE GENOMIC DNA]</scope>
</reference>
<proteinExistence type="predicted"/>
<keyword evidence="7" id="KW-0546">Nucleotide metabolism</keyword>
<evidence type="ECO:0000256" key="2">
    <source>
        <dbReference type="ARBA" id="ARBA00001946"/>
    </source>
</evidence>
<dbReference type="GO" id="GO:0046872">
    <property type="term" value="F:metal ion binding"/>
    <property type="evidence" value="ECO:0007669"/>
    <property type="project" value="UniProtKB-KW"/>
</dbReference>
<dbReference type="GO" id="GO:0103023">
    <property type="term" value="F:ITPase activity"/>
    <property type="evidence" value="ECO:0007669"/>
    <property type="project" value="UniProtKB-EC"/>
</dbReference>
<dbReference type="InterPro" id="IPR029001">
    <property type="entry name" value="ITPase-like_fam"/>
</dbReference>
<dbReference type="Gene3D" id="3.90.950.10">
    <property type="match status" value="1"/>
</dbReference>
<dbReference type="InterPro" id="IPR002786">
    <property type="entry name" value="Non_canon_purine_NTPase"/>
</dbReference>
<evidence type="ECO:0000256" key="7">
    <source>
        <dbReference type="ARBA" id="ARBA00023080"/>
    </source>
</evidence>
<comment type="cofactor">
    <cofactor evidence="1">
        <name>Mn(2+)</name>
        <dbReference type="ChEBI" id="CHEBI:29035"/>
    </cofactor>
</comment>
<dbReference type="EC" id="3.6.1.73" evidence="9"/>
<dbReference type="GO" id="GO:0000166">
    <property type="term" value="F:nucleotide binding"/>
    <property type="evidence" value="ECO:0007669"/>
    <property type="project" value="UniProtKB-KW"/>
</dbReference>
<evidence type="ECO:0000313" key="14">
    <source>
        <dbReference type="Proteomes" id="UP000178104"/>
    </source>
</evidence>
<evidence type="ECO:0000256" key="9">
    <source>
        <dbReference type="ARBA" id="ARBA00038901"/>
    </source>
</evidence>
<keyword evidence="3" id="KW-0479">Metal-binding</keyword>
<comment type="catalytic activity">
    <reaction evidence="11">
        <text>XTP + H2O = XDP + phosphate + H(+)</text>
        <dbReference type="Rhea" id="RHEA:28406"/>
        <dbReference type="ChEBI" id="CHEBI:15377"/>
        <dbReference type="ChEBI" id="CHEBI:15378"/>
        <dbReference type="ChEBI" id="CHEBI:43474"/>
        <dbReference type="ChEBI" id="CHEBI:59884"/>
        <dbReference type="ChEBI" id="CHEBI:61314"/>
        <dbReference type="EC" id="3.6.1.73"/>
    </reaction>
</comment>
<feature type="domain" description="Non-canonical purine NTP phosphatase/PRRC1" evidence="12">
    <location>
        <begin position="6"/>
        <end position="170"/>
    </location>
</feature>
<dbReference type="Pfam" id="PF01931">
    <property type="entry name" value="NTPase_I-T"/>
    <property type="match status" value="1"/>
</dbReference>
<keyword evidence="8" id="KW-0464">Manganese</keyword>
<evidence type="ECO:0000256" key="8">
    <source>
        <dbReference type="ARBA" id="ARBA00023211"/>
    </source>
</evidence>
<evidence type="ECO:0000313" key="13">
    <source>
        <dbReference type="EMBL" id="OGI95839.1"/>
    </source>
</evidence>
<dbReference type="Proteomes" id="UP000178104">
    <property type="component" value="Unassembled WGS sequence"/>
</dbReference>
<dbReference type="InterPro" id="IPR050299">
    <property type="entry name" value="YjjX_NTPase"/>
</dbReference>
<keyword evidence="6" id="KW-0460">Magnesium</keyword>
<dbReference type="AlphaFoldDB" id="A0A1F6XNV5"/>
<protein>
    <recommendedName>
        <fullName evidence="9">inosine/xanthosine triphosphatase</fullName>
        <ecNumber evidence="9">3.6.1.73</ecNumber>
    </recommendedName>
</protein>